<keyword evidence="6 8" id="KW-0472">Membrane</keyword>
<dbReference type="Gene3D" id="1.20.1640.10">
    <property type="entry name" value="Multidrug efflux transporter AcrB transmembrane domain"/>
    <property type="match status" value="2"/>
</dbReference>
<keyword evidence="11" id="KW-1185">Reference proteome</keyword>
<sequence>MIDRWSGVLSRRPRAVLAAGLLLTVLAAVFGSGVFASLSQGGFDDPASESGRELAAERAAFGNRGVDVVAVYSDAELTADQPAFRAAVEDVVDALPAGTTTAVVPYWADPSLVSADGHHAQVLISLAGVSQDDFLRSYDDLRPTLDAEGLTTQVAGSFAVYHDVNERTSEDLERAELITLPIVILLALLIFRSVVAALLPALVGAVAMVGALAVVRLITGVTEVSIFSVNVISLLGIGLAIDYALFIVSRFREELHALPDLDSAEASAIAIRRTMATAGRTVLFSALTVAAAMSSLLIFPQNFLRSMGYGGMAAVVVAMVAALTVLPAVLRLLGRRVDAGRIGRRRPTDPAAEGERWERLARGVMRRPVIVIVGTVAALLVVASPFLGVRWGSVDYRVLPDDEPSHQAAATIVREFGPETSTANVLLRGVGPAEVERFEAGARAVDGVVDITPVAQDADATLLRVTWEGNSQSEESQAIVQQLRALDPDTGSMLVGGLSADTVDLIASVGAHLPWMGVIVVAVMLVLLFLAFGSVVLPLKAVVMNLVSITASFGVVTWVFSDGHGAGLLDFTPQGFLDATNPILMLAILFGLSMDYEVFLLSRVREEWDRTGDNTRAVASGVRHTGRIITSAALLLGVVIGAFATSGIVFMKMLGVGMLVALIIDATVVRALLVPATMALLGRWNWWAPAPMARWWERYGFREGGPAPDPASDVASDPATDVVETTSANPFPSTVTGR</sequence>
<protein>
    <submittedName>
        <fullName evidence="10">MMPL family transporter</fullName>
    </submittedName>
</protein>
<feature type="transmembrane region" description="Helical" evidence="8">
    <location>
        <begin position="175"/>
        <end position="191"/>
    </location>
</feature>
<organism evidence="10 11">
    <name type="scientific">Nocardioides fonticola</name>
    <dbReference type="NCBI Taxonomy" id="450363"/>
    <lineage>
        <taxon>Bacteria</taxon>
        <taxon>Bacillati</taxon>
        <taxon>Actinomycetota</taxon>
        <taxon>Actinomycetes</taxon>
        <taxon>Propionibacteriales</taxon>
        <taxon>Nocardioidaceae</taxon>
        <taxon>Nocardioides</taxon>
    </lineage>
</organism>
<dbReference type="InterPro" id="IPR004869">
    <property type="entry name" value="MMPL_dom"/>
</dbReference>
<dbReference type="SUPFAM" id="SSF82866">
    <property type="entry name" value="Multidrug efflux transporter AcrB transmembrane domain"/>
    <property type="match status" value="2"/>
</dbReference>
<feature type="transmembrane region" description="Helical" evidence="8">
    <location>
        <begin position="628"/>
        <end position="650"/>
    </location>
</feature>
<evidence type="ECO:0000313" key="10">
    <source>
        <dbReference type="EMBL" id="GAA4125251.1"/>
    </source>
</evidence>
<dbReference type="RefSeq" id="WP_344734625.1">
    <property type="nucleotide sequence ID" value="NZ_BAAAZH010000026.1"/>
</dbReference>
<comment type="subcellular location">
    <subcellularLocation>
        <location evidence="1">Cell membrane</location>
        <topology evidence="1">Multi-pass membrane protein</topology>
    </subcellularLocation>
</comment>
<dbReference type="InterPro" id="IPR000731">
    <property type="entry name" value="SSD"/>
</dbReference>
<comment type="similarity">
    <text evidence="2">Belongs to the resistance-nodulation-cell division (RND) (TC 2.A.6) family. MmpL subfamily.</text>
</comment>
<accession>A0ABP7XTB6</accession>
<dbReference type="EMBL" id="BAAAZH010000026">
    <property type="protein sequence ID" value="GAA4125251.1"/>
    <property type="molecule type" value="Genomic_DNA"/>
</dbReference>
<evidence type="ECO:0000313" key="11">
    <source>
        <dbReference type="Proteomes" id="UP001501495"/>
    </source>
</evidence>
<feature type="transmembrane region" description="Helical" evidence="8">
    <location>
        <begin position="198"/>
        <end position="218"/>
    </location>
</feature>
<evidence type="ECO:0000256" key="3">
    <source>
        <dbReference type="ARBA" id="ARBA00022475"/>
    </source>
</evidence>
<evidence type="ECO:0000256" key="6">
    <source>
        <dbReference type="ARBA" id="ARBA00023136"/>
    </source>
</evidence>
<feature type="domain" description="SSD" evidence="9">
    <location>
        <begin position="195"/>
        <end position="332"/>
    </location>
</feature>
<keyword evidence="5 8" id="KW-1133">Transmembrane helix</keyword>
<evidence type="ECO:0000259" key="9">
    <source>
        <dbReference type="PROSITE" id="PS50156"/>
    </source>
</evidence>
<evidence type="ECO:0000256" key="4">
    <source>
        <dbReference type="ARBA" id="ARBA00022692"/>
    </source>
</evidence>
<dbReference type="Proteomes" id="UP001501495">
    <property type="component" value="Unassembled WGS sequence"/>
</dbReference>
<feature type="transmembrane region" description="Helical" evidence="8">
    <location>
        <begin position="656"/>
        <end position="682"/>
    </location>
</feature>
<evidence type="ECO:0000256" key="8">
    <source>
        <dbReference type="SAM" id="Phobius"/>
    </source>
</evidence>
<dbReference type="Pfam" id="PF03176">
    <property type="entry name" value="MMPL"/>
    <property type="match status" value="2"/>
</dbReference>
<feature type="region of interest" description="Disordered" evidence="7">
    <location>
        <begin position="706"/>
        <end position="738"/>
    </location>
</feature>
<dbReference type="PANTHER" id="PTHR33406:SF11">
    <property type="entry name" value="MEMBRANE PROTEIN SCO6666-RELATED"/>
    <property type="match status" value="1"/>
</dbReference>
<evidence type="ECO:0000256" key="7">
    <source>
        <dbReference type="SAM" id="MobiDB-lite"/>
    </source>
</evidence>
<dbReference type="PANTHER" id="PTHR33406">
    <property type="entry name" value="MEMBRANE PROTEIN MJ1562-RELATED"/>
    <property type="match status" value="1"/>
</dbReference>
<feature type="transmembrane region" description="Helical" evidence="8">
    <location>
        <begin position="513"/>
        <end position="535"/>
    </location>
</feature>
<keyword evidence="4 8" id="KW-0812">Transmembrane</keyword>
<feature type="compositionally biased region" description="Polar residues" evidence="7">
    <location>
        <begin position="723"/>
        <end position="738"/>
    </location>
</feature>
<feature type="transmembrane region" description="Helical" evidence="8">
    <location>
        <begin position="542"/>
        <end position="561"/>
    </location>
</feature>
<feature type="transmembrane region" description="Helical" evidence="8">
    <location>
        <begin position="369"/>
        <end position="389"/>
    </location>
</feature>
<evidence type="ECO:0000256" key="5">
    <source>
        <dbReference type="ARBA" id="ARBA00022989"/>
    </source>
</evidence>
<gene>
    <name evidence="10" type="ORF">GCM10022215_33610</name>
</gene>
<proteinExistence type="inferred from homology"/>
<name>A0ABP7XTB6_9ACTN</name>
<evidence type="ECO:0000256" key="1">
    <source>
        <dbReference type="ARBA" id="ARBA00004651"/>
    </source>
</evidence>
<dbReference type="InterPro" id="IPR050545">
    <property type="entry name" value="Mycobact_MmpL"/>
</dbReference>
<feature type="transmembrane region" description="Helical" evidence="8">
    <location>
        <begin position="581"/>
        <end position="601"/>
    </location>
</feature>
<feature type="transmembrane region" description="Helical" evidence="8">
    <location>
        <begin position="281"/>
        <end position="299"/>
    </location>
</feature>
<comment type="caution">
    <text evidence="10">The sequence shown here is derived from an EMBL/GenBank/DDBJ whole genome shotgun (WGS) entry which is preliminary data.</text>
</comment>
<feature type="transmembrane region" description="Helical" evidence="8">
    <location>
        <begin position="311"/>
        <end position="334"/>
    </location>
</feature>
<evidence type="ECO:0000256" key="2">
    <source>
        <dbReference type="ARBA" id="ARBA00010157"/>
    </source>
</evidence>
<dbReference type="PROSITE" id="PS50156">
    <property type="entry name" value="SSD"/>
    <property type="match status" value="1"/>
</dbReference>
<reference evidence="11" key="1">
    <citation type="journal article" date="2019" name="Int. J. Syst. Evol. Microbiol.">
        <title>The Global Catalogue of Microorganisms (GCM) 10K type strain sequencing project: providing services to taxonomists for standard genome sequencing and annotation.</title>
        <authorList>
            <consortium name="The Broad Institute Genomics Platform"/>
            <consortium name="The Broad Institute Genome Sequencing Center for Infectious Disease"/>
            <person name="Wu L."/>
            <person name="Ma J."/>
        </authorList>
    </citation>
    <scope>NUCLEOTIDE SEQUENCE [LARGE SCALE GENOMIC DNA]</scope>
    <source>
        <strain evidence="11">JCM 16703</strain>
    </source>
</reference>
<feature type="transmembrane region" description="Helical" evidence="8">
    <location>
        <begin position="224"/>
        <end position="248"/>
    </location>
</feature>
<keyword evidence="3" id="KW-1003">Cell membrane</keyword>